<comment type="caution">
    <text evidence="2">The sequence shown here is derived from an EMBL/GenBank/DDBJ whole genome shotgun (WGS) entry which is preliminary data.</text>
</comment>
<accession>A0A7Y6TVN1</accession>
<organism evidence="2 3">
    <name type="scientific">Piscinibacter koreensis</name>
    <dbReference type="NCBI Taxonomy" id="2742824"/>
    <lineage>
        <taxon>Bacteria</taxon>
        <taxon>Pseudomonadati</taxon>
        <taxon>Pseudomonadota</taxon>
        <taxon>Betaproteobacteria</taxon>
        <taxon>Burkholderiales</taxon>
        <taxon>Sphaerotilaceae</taxon>
        <taxon>Piscinibacter</taxon>
    </lineage>
</organism>
<dbReference type="Proteomes" id="UP000529637">
    <property type="component" value="Unassembled WGS sequence"/>
</dbReference>
<sequence>MNTVQGKGDDVQLHQRARRQAVDPRCAVVIVTGTPLARSAAHCTGVEMRKWIFLLIGRFLWKQFRRRGRRVR</sequence>
<protein>
    <submittedName>
        <fullName evidence="2">Uncharacterized protein</fullName>
    </submittedName>
</protein>
<evidence type="ECO:0000256" key="1">
    <source>
        <dbReference type="SAM" id="MobiDB-lite"/>
    </source>
</evidence>
<dbReference type="AlphaFoldDB" id="A0A7Y6TVN1"/>
<evidence type="ECO:0000313" key="3">
    <source>
        <dbReference type="Proteomes" id="UP000529637"/>
    </source>
</evidence>
<proteinExistence type="predicted"/>
<reference evidence="2 3" key="1">
    <citation type="submission" date="2020-06" db="EMBL/GenBank/DDBJ databases">
        <title>Schlegella sp. ID0723 isolated from air conditioner.</title>
        <authorList>
            <person name="Kim D.Y."/>
            <person name="Kim D.-U."/>
        </authorList>
    </citation>
    <scope>NUCLEOTIDE SEQUENCE [LARGE SCALE GENOMIC DNA]</scope>
    <source>
        <strain evidence="2 3">ID0723</strain>
    </source>
</reference>
<keyword evidence="3" id="KW-1185">Reference proteome</keyword>
<gene>
    <name evidence="2" type="ORF">HQN59_04925</name>
</gene>
<feature type="region of interest" description="Disordered" evidence="1">
    <location>
        <begin position="1"/>
        <end position="20"/>
    </location>
</feature>
<dbReference type="RefSeq" id="WP_176066694.1">
    <property type="nucleotide sequence ID" value="NZ_JABWMJ010000002.1"/>
</dbReference>
<name>A0A7Y6TVN1_9BURK</name>
<evidence type="ECO:0000313" key="2">
    <source>
        <dbReference type="EMBL" id="NUZ05102.1"/>
    </source>
</evidence>
<dbReference type="EMBL" id="JABWMJ010000002">
    <property type="protein sequence ID" value="NUZ05102.1"/>
    <property type="molecule type" value="Genomic_DNA"/>
</dbReference>